<dbReference type="Proteomes" id="UP000054251">
    <property type="component" value="Unassembled WGS sequence"/>
</dbReference>
<dbReference type="GeneID" id="26842704"/>
<protein>
    <submittedName>
        <fullName evidence="3">Uncharacterized protein</fullName>
    </submittedName>
</protein>
<dbReference type="Gene3D" id="2.130.10.30">
    <property type="entry name" value="Regulator of chromosome condensation 1/beta-lactamase-inhibitor protein II"/>
    <property type="match status" value="2"/>
</dbReference>
<reference evidence="3 4" key="1">
    <citation type="submission" date="2015-11" db="EMBL/GenBank/DDBJ databases">
        <title>The genome of Debaryomyces fabryi.</title>
        <authorList>
            <person name="Tafer H."/>
            <person name="Lopandic K."/>
        </authorList>
    </citation>
    <scope>NUCLEOTIDE SEQUENCE [LARGE SCALE GENOMIC DNA]</scope>
    <source>
        <strain evidence="3 4">CBS 789</strain>
    </source>
</reference>
<comment type="caution">
    <text evidence="3">The sequence shown here is derived from an EMBL/GenBank/DDBJ whole genome shotgun (WGS) entry which is preliminary data.</text>
</comment>
<evidence type="ECO:0000256" key="1">
    <source>
        <dbReference type="PROSITE-ProRule" id="PRU00235"/>
    </source>
</evidence>
<organism evidence="3 4">
    <name type="scientific">Debaryomyces fabryi</name>
    <dbReference type="NCBI Taxonomy" id="58627"/>
    <lineage>
        <taxon>Eukaryota</taxon>
        <taxon>Fungi</taxon>
        <taxon>Dikarya</taxon>
        <taxon>Ascomycota</taxon>
        <taxon>Saccharomycotina</taxon>
        <taxon>Pichiomycetes</taxon>
        <taxon>Debaryomycetaceae</taxon>
        <taxon>Debaryomyces</taxon>
    </lineage>
</organism>
<dbReference type="InterPro" id="IPR000408">
    <property type="entry name" value="Reg_chr_condens"/>
</dbReference>
<keyword evidence="4" id="KW-1185">Reference proteome</keyword>
<dbReference type="SUPFAM" id="SSF50985">
    <property type="entry name" value="RCC1/BLIP-II"/>
    <property type="match status" value="1"/>
</dbReference>
<dbReference type="GO" id="GO:0005737">
    <property type="term" value="C:cytoplasm"/>
    <property type="evidence" value="ECO:0007669"/>
    <property type="project" value="TreeGrafter"/>
</dbReference>
<proteinExistence type="predicted"/>
<sequence length="520" mass="57555">FGSKPTPLNLSNYNWKELFKLRSSNQVQLYTWGSSQLGRLGYLLSEAPSENITNSGILKNVHTPTNLVTFNGIIVSDISAGGFSFQILTNEGDLYFTGVDWKKGERSTLTPGPFKAFDYKPTAASIPHVESLGSRRSLNGMLMPFMGRRYDRNIEVPTSNPSSDRQSNSNLTKPPEQLDLSLPSQTGSTVKHQKKVKETNLVTKLLLPDNPEFPDRYIISISSGREHIIAIDNYQNIISWDTGNTSNVGVHINFEGLKYNSINKISAGWNLLACYINHIGIVVWYSRSSVTKESFEDNTMCSNANYLIIPNTGNCKIDDFHAGCDFILYIKDGLLMRFNLHTYGYASGSTDINLVEDPFPVLGFDQWLNNYNIDNNGKASFTKITGCYNNFSVFTNDGMVLLGKKVSTEEESEEPPIIIPQLQKNHIIHVVMGDYHYMALTDEGDLYSWGTESSRCGCLGLGAKDQFISQNSSNSVVTDLGPGKGMLVHNPSLVKSPSANGKWLAITASGWNSGGIFIPK</sequence>
<dbReference type="PANTHER" id="PTHR45982:SF3">
    <property type="entry name" value="F-BOX PROTEIN POF9"/>
    <property type="match status" value="1"/>
</dbReference>
<dbReference type="OrthoDB" id="61110at2759"/>
<evidence type="ECO:0000256" key="2">
    <source>
        <dbReference type="SAM" id="MobiDB-lite"/>
    </source>
</evidence>
<feature type="compositionally biased region" description="Polar residues" evidence="2">
    <location>
        <begin position="156"/>
        <end position="172"/>
    </location>
</feature>
<dbReference type="PANTHER" id="PTHR45982">
    <property type="entry name" value="REGULATOR OF CHROMOSOME CONDENSATION"/>
    <property type="match status" value="1"/>
</dbReference>
<dbReference type="PROSITE" id="PS50012">
    <property type="entry name" value="RCC1_3"/>
    <property type="match status" value="1"/>
</dbReference>
<gene>
    <name evidence="3" type="ORF">AC631_05695</name>
</gene>
<feature type="region of interest" description="Disordered" evidence="2">
    <location>
        <begin position="153"/>
        <end position="194"/>
    </location>
</feature>
<name>A0A0V1PQN5_9ASCO</name>
<feature type="non-terminal residue" evidence="3">
    <location>
        <position position="1"/>
    </location>
</feature>
<evidence type="ECO:0000313" key="4">
    <source>
        <dbReference type="Proteomes" id="UP000054251"/>
    </source>
</evidence>
<dbReference type="Pfam" id="PF13540">
    <property type="entry name" value="RCC1_2"/>
    <property type="match status" value="1"/>
</dbReference>
<dbReference type="InterPro" id="IPR051553">
    <property type="entry name" value="Ran_GTPase-activating"/>
</dbReference>
<dbReference type="InterPro" id="IPR009091">
    <property type="entry name" value="RCC1/BLIP-II"/>
</dbReference>
<dbReference type="AlphaFoldDB" id="A0A0V1PQN5"/>
<evidence type="ECO:0000313" key="3">
    <source>
        <dbReference type="EMBL" id="KRZ98550.1"/>
    </source>
</evidence>
<dbReference type="GO" id="GO:0005085">
    <property type="term" value="F:guanyl-nucleotide exchange factor activity"/>
    <property type="evidence" value="ECO:0007669"/>
    <property type="project" value="TreeGrafter"/>
</dbReference>
<accession>A0A0V1PQN5</accession>
<dbReference type="EMBL" id="LMYN01000256">
    <property type="protein sequence ID" value="KRZ98550.1"/>
    <property type="molecule type" value="Genomic_DNA"/>
</dbReference>
<dbReference type="RefSeq" id="XP_015464653.1">
    <property type="nucleotide sequence ID" value="XM_015614524.1"/>
</dbReference>
<feature type="repeat" description="RCC1" evidence="1">
    <location>
        <begin position="27"/>
        <end position="91"/>
    </location>
</feature>